<dbReference type="InterPro" id="IPR019109">
    <property type="entry name" value="MamF_MmsF"/>
</dbReference>
<feature type="transmembrane region" description="Helical" evidence="5">
    <location>
        <begin position="21"/>
        <end position="45"/>
    </location>
</feature>
<keyword evidence="2 5" id="KW-0812">Transmembrane</keyword>
<comment type="caution">
    <text evidence="6">The sequence shown here is derived from an EMBL/GenBank/DDBJ whole genome shotgun (WGS) entry which is preliminary data.</text>
</comment>
<dbReference type="Proteomes" id="UP000239388">
    <property type="component" value="Unassembled WGS sequence"/>
</dbReference>
<dbReference type="Pfam" id="PF09685">
    <property type="entry name" value="MamF_MmsF"/>
    <property type="match status" value="1"/>
</dbReference>
<protein>
    <submittedName>
        <fullName evidence="6">DUF4870 domain-containing protein</fullName>
    </submittedName>
</protein>
<evidence type="ECO:0000256" key="3">
    <source>
        <dbReference type="ARBA" id="ARBA00022989"/>
    </source>
</evidence>
<evidence type="ECO:0000256" key="2">
    <source>
        <dbReference type="ARBA" id="ARBA00022692"/>
    </source>
</evidence>
<organism evidence="6 9">
    <name type="scientific">Blastopirellula marina</name>
    <dbReference type="NCBI Taxonomy" id="124"/>
    <lineage>
        <taxon>Bacteria</taxon>
        <taxon>Pseudomonadati</taxon>
        <taxon>Planctomycetota</taxon>
        <taxon>Planctomycetia</taxon>
        <taxon>Pirellulales</taxon>
        <taxon>Pirellulaceae</taxon>
        <taxon>Blastopirellula</taxon>
    </lineage>
</organism>
<dbReference type="Proteomes" id="UP000237819">
    <property type="component" value="Unassembled WGS sequence"/>
</dbReference>
<dbReference type="RefSeq" id="WP_105337997.1">
    <property type="nucleotide sequence ID" value="NZ_PUHZ01000023.1"/>
</dbReference>
<keyword evidence="4 5" id="KW-0472">Membrane</keyword>
<dbReference type="EMBL" id="PUIB01000010">
    <property type="protein sequence ID" value="PQO39989.1"/>
    <property type="molecule type" value="Genomic_DNA"/>
</dbReference>
<evidence type="ECO:0000313" key="9">
    <source>
        <dbReference type="Proteomes" id="UP000239388"/>
    </source>
</evidence>
<evidence type="ECO:0000256" key="1">
    <source>
        <dbReference type="ARBA" id="ARBA00004141"/>
    </source>
</evidence>
<dbReference type="EMBL" id="PUHZ01000023">
    <property type="protein sequence ID" value="PQO43712.1"/>
    <property type="molecule type" value="Genomic_DNA"/>
</dbReference>
<comment type="subcellular location">
    <subcellularLocation>
        <location evidence="1">Membrane</location>
        <topology evidence="1">Multi-pass membrane protein</topology>
    </subcellularLocation>
</comment>
<feature type="transmembrane region" description="Helical" evidence="5">
    <location>
        <begin position="65"/>
        <end position="98"/>
    </location>
</feature>
<evidence type="ECO:0000256" key="4">
    <source>
        <dbReference type="ARBA" id="ARBA00023136"/>
    </source>
</evidence>
<dbReference type="AlphaFoldDB" id="A0A2S8G6C5"/>
<name>A0A2S8G6C5_9BACT</name>
<evidence type="ECO:0000256" key="5">
    <source>
        <dbReference type="SAM" id="Phobius"/>
    </source>
</evidence>
<proteinExistence type="predicted"/>
<reference evidence="8 9" key="1">
    <citation type="submission" date="2018-02" db="EMBL/GenBank/DDBJ databases">
        <title>Comparative genomes isolates from brazilian mangrove.</title>
        <authorList>
            <person name="Araujo J.E."/>
            <person name="Taketani R.G."/>
            <person name="Silva M.C.P."/>
            <person name="Loureco M.V."/>
            <person name="Andreote F.D."/>
        </authorList>
    </citation>
    <scope>NUCLEOTIDE SEQUENCE [LARGE SCALE GENOMIC DNA]</scope>
    <source>
        <strain evidence="6 9">NAP PRIS-MGV</strain>
        <strain evidence="7 8">Nap-Phe MGV</strain>
    </source>
</reference>
<accession>A0A2S8G6C5</accession>
<evidence type="ECO:0000313" key="7">
    <source>
        <dbReference type="EMBL" id="PQO43712.1"/>
    </source>
</evidence>
<keyword evidence="3 5" id="KW-1133">Transmembrane helix</keyword>
<evidence type="ECO:0000313" key="6">
    <source>
        <dbReference type="EMBL" id="PQO39989.1"/>
    </source>
</evidence>
<evidence type="ECO:0000313" key="8">
    <source>
        <dbReference type="Proteomes" id="UP000237819"/>
    </source>
</evidence>
<sequence>MEMEADPPTSEHRTLAMLCHLLSFSGYVVPIPLVNVIAPLVLWSMKKDESPYVDHHGRESINFQLSMVIYAIPCAILTCAFGLGIVLLIALGAFAIVAPIIAAVKANEGNWYEYPLTIRFF</sequence>
<gene>
    <name evidence="7" type="ORF">C5Y93_24065</name>
    <name evidence="6" type="ORF">C5Y98_06630</name>
</gene>
<dbReference type="OrthoDB" id="9808930at2"/>